<evidence type="ECO:0000256" key="1">
    <source>
        <dbReference type="SAM" id="SignalP"/>
    </source>
</evidence>
<keyword evidence="1" id="KW-0732">Signal</keyword>
<dbReference type="EMBL" id="LXFE01000150">
    <property type="protein sequence ID" value="OLL26731.1"/>
    <property type="molecule type" value="Genomic_DNA"/>
</dbReference>
<feature type="chain" id="PRO_5012459748" evidence="1">
    <location>
        <begin position="16"/>
        <end position="177"/>
    </location>
</feature>
<proteinExistence type="predicted"/>
<organism evidence="2 3">
    <name type="scientific">Neolecta irregularis (strain DAH-3)</name>
    <dbReference type="NCBI Taxonomy" id="1198029"/>
    <lineage>
        <taxon>Eukaryota</taxon>
        <taxon>Fungi</taxon>
        <taxon>Dikarya</taxon>
        <taxon>Ascomycota</taxon>
        <taxon>Taphrinomycotina</taxon>
        <taxon>Neolectales</taxon>
        <taxon>Neolectaceae</taxon>
        <taxon>Neolecta</taxon>
    </lineage>
</organism>
<evidence type="ECO:0000313" key="3">
    <source>
        <dbReference type="Proteomes" id="UP000186594"/>
    </source>
</evidence>
<name>A0A1U7LW48_NEOID</name>
<comment type="caution">
    <text evidence="2">The sequence shown here is derived from an EMBL/GenBank/DDBJ whole genome shotgun (WGS) entry which is preliminary data.</text>
</comment>
<accession>A0A1U7LW48</accession>
<evidence type="ECO:0000313" key="2">
    <source>
        <dbReference type="EMBL" id="OLL26731.1"/>
    </source>
</evidence>
<feature type="signal peptide" evidence="1">
    <location>
        <begin position="1"/>
        <end position="15"/>
    </location>
</feature>
<protein>
    <submittedName>
        <fullName evidence="2">Uncharacterized protein</fullName>
    </submittedName>
</protein>
<dbReference type="Proteomes" id="UP000186594">
    <property type="component" value="Unassembled WGS sequence"/>
</dbReference>
<keyword evidence="3" id="KW-1185">Reference proteome</keyword>
<sequence length="177" mass="19449">MQAIIALLVPSLVSATFTTDLHKQDPFAGNPFKLQFYFELRVNTTGGFNTSSIGLTEKTPHIAMLDDSTPGKFVLTNGALYEENTGTYSIWAPVSNGMKQLQFTSKEELASKDFAEAHPENEYPQISYNKSSISLCANRSGSDNISFLALVSGQTRSECFVVGLYYESMIYKKTNGG</sequence>
<dbReference type="AlphaFoldDB" id="A0A1U7LW48"/>
<reference evidence="2 3" key="1">
    <citation type="submission" date="2016-04" db="EMBL/GenBank/DDBJ databases">
        <title>Evolutionary innovation and constraint leading to complex multicellularity in the Ascomycota.</title>
        <authorList>
            <person name="Cisse O."/>
            <person name="Nguyen A."/>
            <person name="Hewitt D.A."/>
            <person name="Jedd G."/>
            <person name="Stajich J.E."/>
        </authorList>
    </citation>
    <scope>NUCLEOTIDE SEQUENCE [LARGE SCALE GENOMIC DNA]</scope>
    <source>
        <strain evidence="2 3">DAH-3</strain>
    </source>
</reference>
<gene>
    <name evidence="2" type="ORF">NEOLI_001335</name>
</gene>